<evidence type="ECO:0000313" key="1">
    <source>
        <dbReference type="EMBL" id="GAI09807.1"/>
    </source>
</evidence>
<name>X1KRU9_9ZZZZ</name>
<dbReference type="AlphaFoldDB" id="X1KRU9"/>
<protein>
    <submittedName>
        <fullName evidence="1">Uncharacterized protein</fullName>
    </submittedName>
</protein>
<comment type="caution">
    <text evidence="1">The sequence shown here is derived from an EMBL/GenBank/DDBJ whole genome shotgun (WGS) entry which is preliminary data.</text>
</comment>
<dbReference type="EMBL" id="BARV01004994">
    <property type="protein sequence ID" value="GAI09807.1"/>
    <property type="molecule type" value="Genomic_DNA"/>
</dbReference>
<organism evidence="1">
    <name type="scientific">marine sediment metagenome</name>
    <dbReference type="NCBI Taxonomy" id="412755"/>
    <lineage>
        <taxon>unclassified sequences</taxon>
        <taxon>metagenomes</taxon>
        <taxon>ecological metagenomes</taxon>
    </lineage>
</organism>
<proteinExistence type="predicted"/>
<sequence length="47" mass="5396">MSNKQDLQKALDKLAEAKKEDIKAVSKAIESIHQVRQEQTETQSRQD</sequence>
<accession>X1KRU9</accession>
<reference evidence="1" key="1">
    <citation type="journal article" date="2014" name="Front. Microbiol.">
        <title>High frequency of phylogenetically diverse reductive dehalogenase-homologous genes in deep subseafloor sedimentary metagenomes.</title>
        <authorList>
            <person name="Kawai M."/>
            <person name="Futagami T."/>
            <person name="Toyoda A."/>
            <person name="Takaki Y."/>
            <person name="Nishi S."/>
            <person name="Hori S."/>
            <person name="Arai W."/>
            <person name="Tsubouchi T."/>
            <person name="Morono Y."/>
            <person name="Uchiyama I."/>
            <person name="Ito T."/>
            <person name="Fujiyama A."/>
            <person name="Inagaki F."/>
            <person name="Takami H."/>
        </authorList>
    </citation>
    <scope>NUCLEOTIDE SEQUENCE</scope>
    <source>
        <strain evidence="1">Expedition CK06-06</strain>
    </source>
</reference>
<gene>
    <name evidence="1" type="ORF">S06H3_10666</name>
</gene>